<keyword evidence="3" id="KW-0804">Transcription</keyword>
<name>A0A8S4AGI3_9TELE</name>
<dbReference type="PANTHER" id="PTHR13864">
    <property type="entry name" value="T-CELL ACUTE LYMPHOCYTIC LEUKEMIA/STEM CELL LEUKEMIA-RELATED"/>
    <property type="match status" value="1"/>
</dbReference>
<dbReference type="Pfam" id="PF00010">
    <property type="entry name" value="HLH"/>
    <property type="match status" value="1"/>
</dbReference>
<dbReference type="InterPro" id="IPR011598">
    <property type="entry name" value="bHLH_dom"/>
</dbReference>
<dbReference type="SUPFAM" id="SSF47459">
    <property type="entry name" value="HLH, helix-loop-helix DNA-binding domain"/>
    <property type="match status" value="1"/>
</dbReference>
<dbReference type="SMART" id="SM00353">
    <property type="entry name" value="HLH"/>
    <property type="match status" value="1"/>
</dbReference>
<feature type="domain" description="BHLH" evidence="6">
    <location>
        <begin position="80"/>
        <end position="132"/>
    </location>
</feature>
<evidence type="ECO:0000256" key="3">
    <source>
        <dbReference type="ARBA" id="ARBA00023163"/>
    </source>
</evidence>
<dbReference type="CDD" id="cd11413">
    <property type="entry name" value="bHLH_TS_TAL_LYL"/>
    <property type="match status" value="1"/>
</dbReference>
<dbReference type="GO" id="GO:0000981">
    <property type="term" value="F:DNA-binding transcription factor activity, RNA polymerase II-specific"/>
    <property type="evidence" value="ECO:0007669"/>
    <property type="project" value="InterPro"/>
</dbReference>
<keyword evidence="2" id="KW-0238">DNA-binding</keyword>
<dbReference type="Gene3D" id="4.10.280.10">
    <property type="entry name" value="Helix-loop-helix DNA-binding domain"/>
    <property type="match status" value="1"/>
</dbReference>
<gene>
    <name evidence="7" type="ORF">MMEN_LOCUS1222</name>
</gene>
<dbReference type="GO" id="GO:0000978">
    <property type="term" value="F:RNA polymerase II cis-regulatory region sequence-specific DNA binding"/>
    <property type="evidence" value="ECO:0007669"/>
    <property type="project" value="TreeGrafter"/>
</dbReference>
<feature type="region of interest" description="Disordered" evidence="5">
    <location>
        <begin position="1"/>
        <end position="23"/>
    </location>
</feature>
<dbReference type="PROSITE" id="PS50888">
    <property type="entry name" value="BHLH"/>
    <property type="match status" value="1"/>
</dbReference>
<protein>
    <recommendedName>
        <fullName evidence="4">Stem cell protein</fullName>
    </recommendedName>
</protein>
<dbReference type="GO" id="GO:0046983">
    <property type="term" value="F:protein dimerization activity"/>
    <property type="evidence" value="ECO:0007669"/>
    <property type="project" value="InterPro"/>
</dbReference>
<proteinExistence type="predicted"/>
<dbReference type="PANTHER" id="PTHR13864:SF15">
    <property type="entry name" value="T-CELL ACUTE LYMPHOCYTIC LEUKEMIA PROTEIN 1 HOMOLOG-RELATED"/>
    <property type="match status" value="1"/>
</dbReference>
<organism evidence="7 8">
    <name type="scientific">Menidia menidia</name>
    <name type="common">Atlantic silverside</name>
    <dbReference type="NCBI Taxonomy" id="238744"/>
    <lineage>
        <taxon>Eukaryota</taxon>
        <taxon>Metazoa</taxon>
        <taxon>Chordata</taxon>
        <taxon>Craniata</taxon>
        <taxon>Vertebrata</taxon>
        <taxon>Euteleostomi</taxon>
        <taxon>Actinopterygii</taxon>
        <taxon>Neopterygii</taxon>
        <taxon>Teleostei</taxon>
        <taxon>Neoteleostei</taxon>
        <taxon>Acanthomorphata</taxon>
        <taxon>Ovalentaria</taxon>
        <taxon>Atherinomorphae</taxon>
        <taxon>Atheriniformes</taxon>
        <taxon>Atherinopsidae</taxon>
        <taxon>Menidiinae</taxon>
        <taxon>Menidia</taxon>
    </lineage>
</organism>
<dbReference type="Proteomes" id="UP000677803">
    <property type="component" value="Unassembled WGS sequence"/>
</dbReference>
<dbReference type="OrthoDB" id="10069510at2759"/>
<evidence type="ECO:0000259" key="6">
    <source>
        <dbReference type="PROSITE" id="PS50888"/>
    </source>
</evidence>
<evidence type="ECO:0000256" key="2">
    <source>
        <dbReference type="ARBA" id="ARBA00023125"/>
    </source>
</evidence>
<dbReference type="InterPro" id="IPR040238">
    <property type="entry name" value="TAL-like"/>
</dbReference>
<sequence>MGSPWKRRVTTVGGAQDGGYKRGFGPWGARRTARLRMKMLHQTQQLLHTCSRDPELCIMMEPRSRPYERSLSGGSRPGTVRRSFTNSRERWRQQNVNGAFAELRRLIPTHPPDRKLSKNEILRLALRYIGFLDRLVVDQSQRAAPRGRAGSLTEEEEEEEEEEEGGLSSNSSCQSSEDADSDCVMEEQSHLEYPHLHIRSG</sequence>
<keyword evidence="1" id="KW-0805">Transcription regulation</keyword>
<comment type="caution">
    <text evidence="7">The sequence shown here is derived from an EMBL/GenBank/DDBJ whole genome shotgun (WGS) entry which is preliminary data.</text>
</comment>
<evidence type="ECO:0000256" key="1">
    <source>
        <dbReference type="ARBA" id="ARBA00023015"/>
    </source>
</evidence>
<dbReference type="EMBL" id="CAJRST010000002">
    <property type="protein sequence ID" value="CAG5862636.1"/>
    <property type="molecule type" value="Genomic_DNA"/>
</dbReference>
<evidence type="ECO:0000256" key="4">
    <source>
        <dbReference type="ARBA" id="ARBA00075195"/>
    </source>
</evidence>
<evidence type="ECO:0000313" key="8">
    <source>
        <dbReference type="Proteomes" id="UP000677803"/>
    </source>
</evidence>
<evidence type="ECO:0000313" key="7">
    <source>
        <dbReference type="EMBL" id="CAG5862636.1"/>
    </source>
</evidence>
<reference evidence="7" key="1">
    <citation type="submission" date="2021-05" db="EMBL/GenBank/DDBJ databases">
        <authorList>
            <person name="Tigano A."/>
        </authorList>
    </citation>
    <scope>NUCLEOTIDE SEQUENCE</scope>
</reference>
<dbReference type="FunFam" id="4.10.280.10:FF:000015">
    <property type="entry name" value="T-cell acute lymphocytic leukemia 1"/>
    <property type="match status" value="1"/>
</dbReference>
<feature type="region of interest" description="Disordered" evidence="5">
    <location>
        <begin position="142"/>
        <end position="201"/>
    </location>
</feature>
<evidence type="ECO:0000256" key="5">
    <source>
        <dbReference type="SAM" id="MobiDB-lite"/>
    </source>
</evidence>
<feature type="compositionally biased region" description="Acidic residues" evidence="5">
    <location>
        <begin position="153"/>
        <end position="165"/>
    </location>
</feature>
<dbReference type="InterPro" id="IPR036638">
    <property type="entry name" value="HLH_DNA-bd_sf"/>
</dbReference>
<dbReference type="AlphaFoldDB" id="A0A8S4AGI3"/>
<accession>A0A8S4AGI3</accession>
<keyword evidence="8" id="KW-1185">Reference proteome</keyword>